<protein>
    <submittedName>
        <fullName evidence="7">RNA polymerase sigma factor</fullName>
    </submittedName>
</protein>
<feature type="domain" description="RNA polymerase sigma-70 region 2" evidence="5">
    <location>
        <begin position="32"/>
        <end position="92"/>
    </location>
</feature>
<dbReference type="PANTHER" id="PTHR43133">
    <property type="entry name" value="RNA POLYMERASE ECF-TYPE SIGMA FACTO"/>
    <property type="match status" value="1"/>
</dbReference>
<evidence type="ECO:0000256" key="4">
    <source>
        <dbReference type="ARBA" id="ARBA00023163"/>
    </source>
</evidence>
<dbReference type="Gene3D" id="1.10.10.10">
    <property type="entry name" value="Winged helix-like DNA-binding domain superfamily/Winged helix DNA-binding domain"/>
    <property type="match status" value="1"/>
</dbReference>
<dbReference type="InterPro" id="IPR014284">
    <property type="entry name" value="RNA_pol_sigma-70_dom"/>
</dbReference>
<accession>A0ABV9P5W3</accession>
<keyword evidence="8" id="KW-1185">Reference proteome</keyword>
<dbReference type="SUPFAM" id="SSF88659">
    <property type="entry name" value="Sigma3 and sigma4 domains of RNA polymerase sigma factors"/>
    <property type="match status" value="1"/>
</dbReference>
<comment type="similarity">
    <text evidence="1">Belongs to the sigma-70 factor family. ECF subfamily.</text>
</comment>
<evidence type="ECO:0000313" key="8">
    <source>
        <dbReference type="Proteomes" id="UP001595885"/>
    </source>
</evidence>
<organism evidence="7 8">
    <name type="scientific">Flavobacterium ponti</name>
    <dbReference type="NCBI Taxonomy" id="665133"/>
    <lineage>
        <taxon>Bacteria</taxon>
        <taxon>Pseudomonadati</taxon>
        <taxon>Bacteroidota</taxon>
        <taxon>Flavobacteriia</taxon>
        <taxon>Flavobacteriales</taxon>
        <taxon>Flavobacteriaceae</taxon>
        <taxon>Flavobacterium</taxon>
    </lineage>
</organism>
<evidence type="ECO:0000313" key="7">
    <source>
        <dbReference type="EMBL" id="MFC4739629.1"/>
    </source>
</evidence>
<evidence type="ECO:0000256" key="3">
    <source>
        <dbReference type="ARBA" id="ARBA00023082"/>
    </source>
</evidence>
<dbReference type="InterPro" id="IPR007627">
    <property type="entry name" value="RNA_pol_sigma70_r2"/>
</dbReference>
<dbReference type="NCBIfam" id="TIGR02937">
    <property type="entry name" value="sigma70-ECF"/>
    <property type="match status" value="1"/>
</dbReference>
<dbReference type="CDD" id="cd06171">
    <property type="entry name" value="Sigma70_r4"/>
    <property type="match status" value="1"/>
</dbReference>
<evidence type="ECO:0000256" key="2">
    <source>
        <dbReference type="ARBA" id="ARBA00023015"/>
    </source>
</evidence>
<reference evidence="8" key="1">
    <citation type="journal article" date="2019" name="Int. J. Syst. Evol. Microbiol.">
        <title>The Global Catalogue of Microorganisms (GCM) 10K type strain sequencing project: providing services to taxonomists for standard genome sequencing and annotation.</title>
        <authorList>
            <consortium name="The Broad Institute Genomics Platform"/>
            <consortium name="The Broad Institute Genome Sequencing Center for Infectious Disease"/>
            <person name="Wu L."/>
            <person name="Ma J."/>
        </authorList>
    </citation>
    <scope>NUCLEOTIDE SEQUENCE [LARGE SCALE GENOMIC DNA]</scope>
    <source>
        <strain evidence="8">CCUG 50349</strain>
    </source>
</reference>
<dbReference type="Pfam" id="PF04542">
    <property type="entry name" value="Sigma70_r2"/>
    <property type="match status" value="1"/>
</dbReference>
<dbReference type="Proteomes" id="UP001595885">
    <property type="component" value="Unassembled WGS sequence"/>
</dbReference>
<dbReference type="InterPro" id="IPR039425">
    <property type="entry name" value="RNA_pol_sigma-70-like"/>
</dbReference>
<evidence type="ECO:0000259" key="5">
    <source>
        <dbReference type="Pfam" id="PF04542"/>
    </source>
</evidence>
<sequence>MEITSAIIQNHIEKAKIGDQIAFTFLLDFYWNEVYGFMIKRTENEADTEDIVIETFAKAFDKIGSYNSEYGFNTWLIAIAKNVHIDMLRKKKSSLFVNNDDENDNYANSIVDDSPSAEDELIIEQNLAQLLLCIKELKPAYQEVIQMRYFQEMSYQDMADQLEEPLNNIKIKLLRGKKLLAEIIKKK</sequence>
<evidence type="ECO:0000259" key="6">
    <source>
        <dbReference type="Pfam" id="PF08281"/>
    </source>
</evidence>
<dbReference type="InterPro" id="IPR036388">
    <property type="entry name" value="WH-like_DNA-bd_sf"/>
</dbReference>
<dbReference type="PANTHER" id="PTHR43133:SF51">
    <property type="entry name" value="RNA POLYMERASE SIGMA FACTOR"/>
    <property type="match status" value="1"/>
</dbReference>
<keyword evidence="3" id="KW-0731">Sigma factor</keyword>
<dbReference type="RefSeq" id="WP_379739432.1">
    <property type="nucleotide sequence ID" value="NZ_JBHSGW010000004.1"/>
</dbReference>
<comment type="caution">
    <text evidence="7">The sequence shown here is derived from an EMBL/GenBank/DDBJ whole genome shotgun (WGS) entry which is preliminary data.</text>
</comment>
<name>A0ABV9P5W3_9FLAO</name>
<feature type="domain" description="RNA polymerase sigma factor 70 region 4 type 2" evidence="6">
    <location>
        <begin position="128"/>
        <end position="180"/>
    </location>
</feature>
<keyword evidence="4" id="KW-0804">Transcription</keyword>
<dbReference type="SUPFAM" id="SSF88946">
    <property type="entry name" value="Sigma2 domain of RNA polymerase sigma factors"/>
    <property type="match status" value="1"/>
</dbReference>
<dbReference type="InterPro" id="IPR013249">
    <property type="entry name" value="RNA_pol_sigma70_r4_t2"/>
</dbReference>
<dbReference type="Gene3D" id="1.10.1740.10">
    <property type="match status" value="1"/>
</dbReference>
<dbReference type="InterPro" id="IPR013325">
    <property type="entry name" value="RNA_pol_sigma_r2"/>
</dbReference>
<proteinExistence type="inferred from homology"/>
<keyword evidence="2" id="KW-0805">Transcription regulation</keyword>
<gene>
    <name evidence="7" type="ORF">ACFO3U_06440</name>
</gene>
<dbReference type="Pfam" id="PF08281">
    <property type="entry name" value="Sigma70_r4_2"/>
    <property type="match status" value="1"/>
</dbReference>
<dbReference type="EMBL" id="JBHSGW010000004">
    <property type="protein sequence ID" value="MFC4739629.1"/>
    <property type="molecule type" value="Genomic_DNA"/>
</dbReference>
<dbReference type="InterPro" id="IPR013324">
    <property type="entry name" value="RNA_pol_sigma_r3/r4-like"/>
</dbReference>
<evidence type="ECO:0000256" key="1">
    <source>
        <dbReference type="ARBA" id="ARBA00010641"/>
    </source>
</evidence>